<accession>A0A6M3JRQ2</accession>
<dbReference type="AlphaFoldDB" id="A0A6M3JRQ2"/>
<evidence type="ECO:0000313" key="1">
    <source>
        <dbReference type="EMBL" id="QJA72626.1"/>
    </source>
</evidence>
<reference evidence="1" key="1">
    <citation type="submission" date="2020-03" db="EMBL/GenBank/DDBJ databases">
        <title>The deep terrestrial virosphere.</title>
        <authorList>
            <person name="Holmfeldt K."/>
            <person name="Nilsson E."/>
            <person name="Simone D."/>
            <person name="Lopez-Fernandez M."/>
            <person name="Wu X."/>
            <person name="de Brujin I."/>
            <person name="Lundin D."/>
            <person name="Andersson A."/>
            <person name="Bertilsson S."/>
            <person name="Dopson M."/>
        </authorList>
    </citation>
    <scope>NUCLEOTIDE SEQUENCE</scope>
    <source>
        <strain evidence="1">MM415A02667</strain>
    </source>
</reference>
<dbReference type="EMBL" id="MT141966">
    <property type="protein sequence ID" value="QJA72626.1"/>
    <property type="molecule type" value="Genomic_DNA"/>
</dbReference>
<sequence length="119" mass="12920">MLLEEIKNGAVRSAIKEAMEQRSVARGLRDKADRIESAANDELETLILAVGDNTVSDASVGTVSLVENKPRKQLNQEMFKLTLAESGVSIDVITKAETKATVVTPPKTPVTVRYTPPKQ</sequence>
<name>A0A6M3JRQ2_9ZZZZ</name>
<proteinExistence type="predicted"/>
<gene>
    <name evidence="1" type="ORF">MM415A02667_0009</name>
</gene>
<organism evidence="1">
    <name type="scientific">viral metagenome</name>
    <dbReference type="NCBI Taxonomy" id="1070528"/>
    <lineage>
        <taxon>unclassified sequences</taxon>
        <taxon>metagenomes</taxon>
        <taxon>organismal metagenomes</taxon>
    </lineage>
</organism>
<protein>
    <submittedName>
        <fullName evidence="1">Uncharacterized protein</fullName>
    </submittedName>
</protein>